<feature type="region of interest" description="Disordered" evidence="1">
    <location>
        <begin position="1"/>
        <end position="26"/>
    </location>
</feature>
<evidence type="ECO:0000313" key="3">
    <source>
        <dbReference type="Proteomes" id="UP000765509"/>
    </source>
</evidence>
<feature type="region of interest" description="Disordered" evidence="1">
    <location>
        <begin position="43"/>
        <end position="129"/>
    </location>
</feature>
<proteinExistence type="predicted"/>
<feature type="compositionally biased region" description="Polar residues" evidence="1">
    <location>
        <begin position="100"/>
        <end position="117"/>
    </location>
</feature>
<comment type="caution">
    <text evidence="2">The sequence shown here is derived from an EMBL/GenBank/DDBJ whole genome shotgun (WGS) entry which is preliminary data.</text>
</comment>
<protein>
    <submittedName>
        <fullName evidence="2">Uncharacterized protein</fullName>
    </submittedName>
</protein>
<evidence type="ECO:0000313" key="2">
    <source>
        <dbReference type="EMBL" id="MBW0524324.1"/>
    </source>
</evidence>
<feature type="compositionally biased region" description="Basic and acidic residues" evidence="1">
    <location>
        <begin position="87"/>
        <end position="96"/>
    </location>
</feature>
<dbReference type="AlphaFoldDB" id="A0A9Q3ENA3"/>
<dbReference type="Proteomes" id="UP000765509">
    <property type="component" value="Unassembled WGS sequence"/>
</dbReference>
<accession>A0A9Q3ENA3</accession>
<name>A0A9Q3ENA3_9BASI</name>
<organism evidence="2 3">
    <name type="scientific">Austropuccinia psidii MF-1</name>
    <dbReference type="NCBI Taxonomy" id="1389203"/>
    <lineage>
        <taxon>Eukaryota</taxon>
        <taxon>Fungi</taxon>
        <taxon>Dikarya</taxon>
        <taxon>Basidiomycota</taxon>
        <taxon>Pucciniomycotina</taxon>
        <taxon>Pucciniomycetes</taxon>
        <taxon>Pucciniales</taxon>
        <taxon>Sphaerophragmiaceae</taxon>
        <taxon>Austropuccinia</taxon>
    </lineage>
</organism>
<sequence length="129" mass="14455">MAPINHPRPHLQHWQRSDSYGPGPSQSAQAIWVNIWSHGPPGNLEYESSLALGDSNNPHGPWTVDHRTCKRWKGPKKAPNPNLIKNGHSDGQDPKHSRWSKVSQGHFQDKSQGQWGQEPSLDYAKVQSA</sequence>
<evidence type="ECO:0000256" key="1">
    <source>
        <dbReference type="SAM" id="MobiDB-lite"/>
    </source>
</evidence>
<keyword evidence="3" id="KW-1185">Reference proteome</keyword>
<reference evidence="2" key="1">
    <citation type="submission" date="2021-03" db="EMBL/GenBank/DDBJ databases">
        <title>Draft genome sequence of rust myrtle Austropuccinia psidii MF-1, a brazilian biotype.</title>
        <authorList>
            <person name="Quecine M.C."/>
            <person name="Pachon D.M.R."/>
            <person name="Bonatelli M.L."/>
            <person name="Correr F.H."/>
            <person name="Franceschini L.M."/>
            <person name="Leite T.F."/>
            <person name="Margarido G.R.A."/>
            <person name="Almeida C.A."/>
            <person name="Ferrarezi J.A."/>
            <person name="Labate C.A."/>
        </authorList>
    </citation>
    <scope>NUCLEOTIDE SEQUENCE</scope>
    <source>
        <strain evidence="2">MF-1</strain>
    </source>
</reference>
<gene>
    <name evidence="2" type="ORF">O181_064039</name>
</gene>
<dbReference type="EMBL" id="AVOT02030973">
    <property type="protein sequence ID" value="MBW0524324.1"/>
    <property type="molecule type" value="Genomic_DNA"/>
</dbReference>